<comment type="caution">
    <text evidence="4">The sequence shown here is derived from an EMBL/GenBank/DDBJ whole genome shotgun (WGS) entry which is preliminary data.</text>
</comment>
<dbReference type="PANTHER" id="PTHR16675">
    <property type="entry name" value="MHC CLASS I-RELATED"/>
    <property type="match status" value="1"/>
</dbReference>
<feature type="non-terminal residue" evidence="4">
    <location>
        <position position="418"/>
    </location>
</feature>
<dbReference type="PANTHER" id="PTHR16675:SF235">
    <property type="entry name" value="SHKT DOMAIN-CONTAINING PROTEIN"/>
    <property type="match status" value="1"/>
</dbReference>
<reference evidence="4" key="1">
    <citation type="submission" date="2019-04" db="EMBL/GenBank/DDBJ databases">
        <title>Genome assembly of Zosterops borbonicus 15179.</title>
        <authorList>
            <person name="Leroy T."/>
            <person name="Anselmetti Y."/>
            <person name="Tilak M.-K."/>
            <person name="Nabholz B."/>
        </authorList>
    </citation>
    <scope>NUCLEOTIDE SEQUENCE</scope>
    <source>
        <strain evidence="4">HGM_15179</strain>
        <tissue evidence="4">Muscle</tissue>
    </source>
</reference>
<dbReference type="InterPro" id="IPR050208">
    <property type="entry name" value="MHC_class-I_related"/>
</dbReference>
<dbReference type="InterPro" id="IPR011161">
    <property type="entry name" value="MHC_I-like_Ag-recog"/>
</dbReference>
<dbReference type="InterPro" id="IPR037055">
    <property type="entry name" value="MHC_I-like_Ag-recog_sf"/>
</dbReference>
<evidence type="ECO:0000256" key="2">
    <source>
        <dbReference type="SAM" id="MobiDB-lite"/>
    </source>
</evidence>
<organism evidence="4 5">
    <name type="scientific">Zosterops borbonicus</name>
    <dbReference type="NCBI Taxonomy" id="364589"/>
    <lineage>
        <taxon>Eukaryota</taxon>
        <taxon>Metazoa</taxon>
        <taxon>Chordata</taxon>
        <taxon>Craniata</taxon>
        <taxon>Vertebrata</taxon>
        <taxon>Euteleostomi</taxon>
        <taxon>Archelosauria</taxon>
        <taxon>Archosauria</taxon>
        <taxon>Dinosauria</taxon>
        <taxon>Saurischia</taxon>
        <taxon>Theropoda</taxon>
        <taxon>Coelurosauria</taxon>
        <taxon>Aves</taxon>
        <taxon>Neognathae</taxon>
        <taxon>Neoaves</taxon>
        <taxon>Telluraves</taxon>
        <taxon>Australaves</taxon>
        <taxon>Passeriformes</taxon>
        <taxon>Sylvioidea</taxon>
        <taxon>Zosteropidae</taxon>
        <taxon>Zosterops</taxon>
    </lineage>
</organism>
<feature type="non-terminal residue" evidence="4">
    <location>
        <position position="1"/>
    </location>
</feature>
<keyword evidence="1" id="KW-0325">Glycoprotein</keyword>
<accession>A0A8K1D851</accession>
<dbReference type="Proteomes" id="UP000796761">
    <property type="component" value="Unassembled WGS sequence"/>
</dbReference>
<name>A0A8K1D851_9PASS</name>
<dbReference type="GO" id="GO:0006955">
    <property type="term" value="P:immune response"/>
    <property type="evidence" value="ECO:0007669"/>
    <property type="project" value="TreeGrafter"/>
</dbReference>
<evidence type="ECO:0000313" key="4">
    <source>
        <dbReference type="EMBL" id="TRZ05869.1"/>
    </source>
</evidence>
<proteinExistence type="predicted"/>
<dbReference type="EMBL" id="SWJQ01003248">
    <property type="protein sequence ID" value="TRZ05869.1"/>
    <property type="molecule type" value="Genomic_DNA"/>
</dbReference>
<evidence type="ECO:0000256" key="1">
    <source>
        <dbReference type="ARBA" id="ARBA00023180"/>
    </source>
</evidence>
<feature type="region of interest" description="Disordered" evidence="2">
    <location>
        <begin position="43"/>
        <end position="70"/>
    </location>
</feature>
<gene>
    <name evidence="4" type="ORF">HGM15179_021238</name>
</gene>
<dbReference type="Pfam" id="PF00129">
    <property type="entry name" value="MHC_I"/>
    <property type="match status" value="1"/>
</dbReference>
<dbReference type="OrthoDB" id="8936120at2759"/>
<evidence type="ECO:0000313" key="5">
    <source>
        <dbReference type="Proteomes" id="UP000796761"/>
    </source>
</evidence>
<protein>
    <recommendedName>
        <fullName evidence="3">MHC class I-like antigen recognition-like domain-containing protein</fullName>
    </recommendedName>
</protein>
<keyword evidence="5" id="KW-1185">Reference proteome</keyword>
<sequence>IASKFPNVRAWDRSLSILLVDWDSLVEDAADLLDDYEGMVTTKATTEATSEDTDEETDMETGEATTTAQAGDLEEVDLMVAAHYARVEAANKVMKEAMEATSQLDYIKAALKEIQEPSTDVPEALVAAVAKFELLWEASARLTTDHLLLLEALVDVVATLGELAATMARPDKDVLWAVSPKALGAALRRSTWHLCCTLNHHGVTPLGQHSVTSPCCCYATLLCLCGVTSLGQSVAALEANLGAIQALVHCGHQEGTEGSNALGLLGRLVAACDRATTLPQWVQHQLRDIEVTLRWTREVTPDVLEALVATVAKTDQLWEASAHLTTCPPAVLHSLRYLNMVVSEPSLGIPQYMEMGFVDGIPITRYDSERGRVEPLTQWMKDGAELEYWDRNTQINVGNQHVCAVDLETARDRYNQSR</sequence>
<dbReference type="SUPFAM" id="SSF54452">
    <property type="entry name" value="MHC antigen-recognition domain"/>
    <property type="match status" value="1"/>
</dbReference>
<evidence type="ECO:0000259" key="3">
    <source>
        <dbReference type="Pfam" id="PF00129"/>
    </source>
</evidence>
<feature type="domain" description="MHC class I-like antigen recognition-like" evidence="3">
    <location>
        <begin position="333"/>
        <end position="417"/>
    </location>
</feature>
<dbReference type="GO" id="GO:0005615">
    <property type="term" value="C:extracellular space"/>
    <property type="evidence" value="ECO:0007669"/>
    <property type="project" value="TreeGrafter"/>
</dbReference>
<feature type="compositionally biased region" description="Acidic residues" evidence="2">
    <location>
        <begin position="49"/>
        <end position="61"/>
    </location>
</feature>
<dbReference type="Gene3D" id="3.30.500.10">
    <property type="entry name" value="MHC class I-like antigen recognition-like"/>
    <property type="match status" value="1"/>
</dbReference>
<dbReference type="GO" id="GO:0009897">
    <property type="term" value="C:external side of plasma membrane"/>
    <property type="evidence" value="ECO:0007669"/>
    <property type="project" value="TreeGrafter"/>
</dbReference>
<dbReference type="InterPro" id="IPR011162">
    <property type="entry name" value="MHC_I/II-like_Ag-recog"/>
</dbReference>
<dbReference type="AlphaFoldDB" id="A0A8K1D851"/>